<dbReference type="RefSeq" id="WP_092348678.1">
    <property type="nucleotide sequence ID" value="NZ_CZVW01000006.1"/>
</dbReference>
<gene>
    <name evidence="2" type="ORF">JGI23_00735</name>
</gene>
<evidence type="ECO:0000313" key="3">
    <source>
        <dbReference type="Proteomes" id="UP000199197"/>
    </source>
</evidence>
<dbReference type="Gene3D" id="2.40.160.10">
    <property type="entry name" value="Porin"/>
    <property type="match status" value="1"/>
</dbReference>
<proteinExistence type="predicted"/>
<sequence>MKPSKVMCNLLALLIASAISISQTKINGFFQYSYLVEFKNVRKETFIPGTINLRFSSSLAKQIRLELQVGLKEMDFNKFLKDYFIEIFDPIPGLKGLEIKAGQFKYYWSIERKESSSDRRTVYRSQVVSALVADRDRGVEVSYTGLENFRFALGVWNGEVVYKNAGTVFETIDYTRNMDDSDTKKDLTAFASYDLKISSGNELTINAGYLNGSNGRMGIAKKIRYGFGFDGHFVNKNLHFRGEFIGGKDDNIKKLGYYLQLSYKIFDYFEPVLKYDLWDSNINLAGESKWLTFGVYSKVMEYLVFRFNYVRKIEEVVDIKNDEIVFMIQVKF</sequence>
<evidence type="ECO:0008006" key="4">
    <source>
        <dbReference type="Google" id="ProtNLM"/>
    </source>
</evidence>
<dbReference type="EMBL" id="CZVW01000006">
    <property type="protein sequence ID" value="CUS99798.1"/>
    <property type="molecule type" value="Genomic_DNA"/>
</dbReference>
<dbReference type="SUPFAM" id="SSF56935">
    <property type="entry name" value="Porins"/>
    <property type="match status" value="1"/>
</dbReference>
<dbReference type="InterPro" id="IPR023614">
    <property type="entry name" value="Porin_dom_sf"/>
</dbReference>
<protein>
    <recommendedName>
        <fullName evidence="4">Phosphate-selective porin O and P</fullName>
    </recommendedName>
</protein>
<keyword evidence="1" id="KW-0732">Signal</keyword>
<accession>A0A0P1MVA8</accession>
<evidence type="ECO:0000256" key="1">
    <source>
        <dbReference type="SAM" id="SignalP"/>
    </source>
</evidence>
<evidence type="ECO:0000313" key="2">
    <source>
        <dbReference type="EMBL" id="CUS99798.1"/>
    </source>
</evidence>
<dbReference type="Proteomes" id="UP000199197">
    <property type="component" value="Unassembled WGS sequence"/>
</dbReference>
<keyword evidence="3" id="KW-1185">Reference proteome</keyword>
<dbReference type="AlphaFoldDB" id="A0A0P1MVA8"/>
<feature type="signal peptide" evidence="1">
    <location>
        <begin position="1"/>
        <end position="18"/>
    </location>
</feature>
<reference evidence="3" key="1">
    <citation type="submission" date="2015-11" db="EMBL/GenBank/DDBJ databases">
        <authorList>
            <person name="Varghese N."/>
        </authorList>
    </citation>
    <scope>NUCLEOTIDE SEQUENCE [LARGE SCALE GENOMIC DNA]</scope>
    <source>
        <strain evidence="3">JGI-23</strain>
    </source>
</reference>
<dbReference type="OrthoDB" id="9779337at2"/>
<feature type="chain" id="PRO_5006067779" description="Phosphate-selective porin O and P" evidence="1">
    <location>
        <begin position="19"/>
        <end position="332"/>
    </location>
</feature>
<organism evidence="2 3">
    <name type="scientific">Candidatus Chryseopegocella kryptomonas</name>
    <dbReference type="NCBI Taxonomy" id="1633643"/>
    <lineage>
        <taxon>Bacteria</taxon>
        <taxon>Pseudomonadati</taxon>
        <taxon>Candidatus Kryptoniota</taxon>
        <taxon>Candidatus Chryseopegocella</taxon>
    </lineage>
</organism>
<name>A0A0P1MVA8_9BACT</name>